<keyword evidence="3" id="KW-1185">Reference proteome</keyword>
<sequence length="229" mass="23408">MNSKLVKGALAGVACITLAAGGATYAAWSDFGSVTGNVAGAGHLVLNVNQGTQTAESMTLAPGQGQSKDFYIASNDGQSVPNGELYITLKNLVNHEDGCTSNSEAAAENGGNEAIITAPGYSPSTSCGDNAAGNNNGELGSEARIEIIQYGPSSTGQCSSVAPLAGIPNSVVQNFTYVNTFANTKIPVVALAPGQATCVRAVVQLLSTADNKVQGDSITWDFRFDLEQI</sequence>
<accession>A0A3N0DX41</accession>
<dbReference type="Proteomes" id="UP000277094">
    <property type="component" value="Unassembled WGS sequence"/>
</dbReference>
<reference evidence="2 3" key="1">
    <citation type="submission" date="2018-11" db="EMBL/GenBank/DDBJ databases">
        <authorList>
            <person name="Li F."/>
        </authorList>
    </citation>
    <scope>NUCLEOTIDE SEQUENCE [LARGE SCALE GENOMIC DNA]</scope>
    <source>
        <strain evidence="2 3">KIS18-7</strain>
    </source>
</reference>
<dbReference type="AlphaFoldDB" id="A0A3N0DX41"/>
<keyword evidence="1" id="KW-0732">Signal</keyword>
<feature type="chain" id="PRO_5039313116" description="SipW-cognate class signal peptide" evidence="1">
    <location>
        <begin position="20"/>
        <end position="229"/>
    </location>
</feature>
<comment type="caution">
    <text evidence="2">The sequence shown here is derived from an EMBL/GenBank/DDBJ whole genome shotgun (WGS) entry which is preliminary data.</text>
</comment>
<protein>
    <recommendedName>
        <fullName evidence="4">SipW-cognate class signal peptide</fullName>
    </recommendedName>
</protein>
<evidence type="ECO:0008006" key="4">
    <source>
        <dbReference type="Google" id="ProtNLM"/>
    </source>
</evidence>
<proteinExistence type="predicted"/>
<organism evidence="2 3">
    <name type="scientific">Nocardioides marmorisolisilvae</name>
    <dbReference type="NCBI Taxonomy" id="1542737"/>
    <lineage>
        <taxon>Bacteria</taxon>
        <taxon>Bacillati</taxon>
        <taxon>Actinomycetota</taxon>
        <taxon>Actinomycetes</taxon>
        <taxon>Propionibacteriales</taxon>
        <taxon>Nocardioidaceae</taxon>
        <taxon>Nocardioides</taxon>
    </lineage>
</organism>
<evidence type="ECO:0000313" key="2">
    <source>
        <dbReference type="EMBL" id="RNL80188.1"/>
    </source>
</evidence>
<evidence type="ECO:0000256" key="1">
    <source>
        <dbReference type="SAM" id="SignalP"/>
    </source>
</evidence>
<dbReference type="EMBL" id="RJSG01000002">
    <property type="protein sequence ID" value="RNL80188.1"/>
    <property type="molecule type" value="Genomic_DNA"/>
</dbReference>
<name>A0A3N0DX41_9ACTN</name>
<gene>
    <name evidence="2" type="ORF">EFL95_14925</name>
</gene>
<evidence type="ECO:0000313" key="3">
    <source>
        <dbReference type="Proteomes" id="UP000277094"/>
    </source>
</evidence>
<feature type="signal peptide" evidence="1">
    <location>
        <begin position="1"/>
        <end position="19"/>
    </location>
</feature>
<dbReference type="OrthoDB" id="9882804at2"/>
<dbReference type="RefSeq" id="WP_123234690.1">
    <property type="nucleotide sequence ID" value="NZ_RJSG01000002.1"/>
</dbReference>